<evidence type="ECO:0000313" key="1">
    <source>
        <dbReference type="EMBL" id="CAG8535998.1"/>
    </source>
</evidence>
<reference evidence="1" key="1">
    <citation type="submission" date="2021-06" db="EMBL/GenBank/DDBJ databases">
        <authorList>
            <person name="Kallberg Y."/>
            <person name="Tangrot J."/>
            <person name="Rosling A."/>
        </authorList>
    </citation>
    <scope>NUCLEOTIDE SEQUENCE</scope>
    <source>
        <strain evidence="1">MA453B</strain>
    </source>
</reference>
<accession>A0A9N9AMJ6</accession>
<name>A0A9N9AMJ6_9GLOM</name>
<evidence type="ECO:0000313" key="2">
    <source>
        <dbReference type="Proteomes" id="UP000789405"/>
    </source>
</evidence>
<gene>
    <name evidence="1" type="ORF">DERYTH_LOCUS4573</name>
</gene>
<organism evidence="1 2">
    <name type="scientific">Dentiscutata erythropus</name>
    <dbReference type="NCBI Taxonomy" id="1348616"/>
    <lineage>
        <taxon>Eukaryota</taxon>
        <taxon>Fungi</taxon>
        <taxon>Fungi incertae sedis</taxon>
        <taxon>Mucoromycota</taxon>
        <taxon>Glomeromycotina</taxon>
        <taxon>Glomeromycetes</taxon>
        <taxon>Diversisporales</taxon>
        <taxon>Gigasporaceae</taxon>
        <taxon>Dentiscutata</taxon>
    </lineage>
</organism>
<comment type="caution">
    <text evidence="1">The sequence shown here is derived from an EMBL/GenBank/DDBJ whole genome shotgun (WGS) entry which is preliminary data.</text>
</comment>
<keyword evidence="2" id="KW-1185">Reference proteome</keyword>
<dbReference type="Proteomes" id="UP000789405">
    <property type="component" value="Unassembled WGS sequence"/>
</dbReference>
<sequence length="888" mass="103927">MSVIRPVIPENKEILEWCSDFSKLETYFDKVPLDRQQEVGGQKLKSLLSETEFPGPVPLSSNNPITFSLSTHQFQSVRVACRIIQKTRLYLQHIEQNVPINIQPAVFHALISLGNHSYNKDPRHDPIVLFNRWIIRSKYNDVNFGFEFDPDEKSATVLENLYERLSQDIASFISGSVSQDSNSLYDSIHKIFRSQLAFELGEYYFSRNCEKAFYYLCKCRLEGHSYERTKEYKAFCTIDQDRLSALIKGTGIITTFPPSEQINYFKGDLDYEGVYKVLLRSLEKNVSFTMPMEETRALVDQAIKFHKEFAAIKIAVYNALILQLNASVDDMLNEVPVQCIQYFHNNFDEQVVKDIIELVKTIYGNFPGIKLNVNQRKFLSLFFEKLDNDKVWDVIRKIEGMEFVQYPLEKIIEPLVLLNLRCKSTNGFKHKTNGNKKSRQSQETRLNIVHDDFQIPKSLKHIQLRPSRPPNTIPLIFQPLNQSFRIDRNISQNTITSRWKAVEEFINSAYHQQSLDNSKLEHVESLCNNALDDILRMDLQDLEVVVRILMDHSRWQFLSKLFTNILKLKSKNEFKLAYSTQYHFCRFMIPCTCILKLYSKYAQGIYNVDNDYESIYQKEFDAIFSMDYNDIRSLRASIRKLIKALTLLDNKTMGLSLRILTRLKNLKWAHQVIGCLIAGYLCKINHFIEQDDHIILINQLLNRYNMEAIALKTSFYTFLDKLNELWPLHTIKQMILCSLSRKEPIAAVVFHQFIQHEFGCLNETRSLLDLAINDGTLQKSIFTKFIFDVQSKWLRSHLEEQAPSIFSKSYTFSENDKQTKFKNYIKHKSQKEVIGIDIDPTHQEIVIEELKRQFMHTVLEWIDEENELPTHNCHVDLFNCCIHSALYT</sequence>
<dbReference type="OrthoDB" id="2359855at2759"/>
<protein>
    <submittedName>
        <fullName evidence="1">2118_t:CDS:1</fullName>
    </submittedName>
</protein>
<dbReference type="EMBL" id="CAJVPY010001777">
    <property type="protein sequence ID" value="CAG8535998.1"/>
    <property type="molecule type" value="Genomic_DNA"/>
</dbReference>
<dbReference type="AlphaFoldDB" id="A0A9N9AMJ6"/>
<proteinExistence type="predicted"/>